<keyword evidence="1" id="KW-0472">Membrane</keyword>
<sequence length="65" mass="6353">MQRRFSLSEDGAVTIDWVVLTAAAVGIAVAGISTVAGSSKTTSCNVSAAVEKAADYDGTGGGGTC</sequence>
<keyword evidence="3" id="KW-1185">Reference proteome</keyword>
<evidence type="ECO:0000313" key="2">
    <source>
        <dbReference type="EMBL" id="SPJ23995.1"/>
    </source>
</evidence>
<dbReference type="RefSeq" id="WP_108893848.1">
    <property type="nucleotide sequence ID" value="NZ_ONZF01000003.1"/>
</dbReference>
<evidence type="ECO:0000313" key="3">
    <source>
        <dbReference type="Proteomes" id="UP000244912"/>
    </source>
</evidence>
<organism evidence="2 3">
    <name type="scientific">Palleronia abyssalis</name>
    <dbReference type="NCBI Taxonomy" id="1501240"/>
    <lineage>
        <taxon>Bacteria</taxon>
        <taxon>Pseudomonadati</taxon>
        <taxon>Pseudomonadota</taxon>
        <taxon>Alphaproteobacteria</taxon>
        <taxon>Rhodobacterales</taxon>
        <taxon>Roseobacteraceae</taxon>
        <taxon>Palleronia</taxon>
    </lineage>
</organism>
<accession>A0A2R8BV56</accession>
<keyword evidence="1" id="KW-1133">Transmembrane helix</keyword>
<evidence type="ECO:0000256" key="1">
    <source>
        <dbReference type="SAM" id="Phobius"/>
    </source>
</evidence>
<dbReference type="AlphaFoldDB" id="A0A2R8BV56"/>
<reference evidence="2 3" key="1">
    <citation type="submission" date="2018-03" db="EMBL/GenBank/DDBJ databases">
        <authorList>
            <person name="Keele B.F."/>
        </authorList>
    </citation>
    <scope>NUCLEOTIDE SEQUENCE [LARGE SCALE GENOMIC DNA]</scope>
    <source>
        <strain evidence="2 3">CECT 8504</strain>
    </source>
</reference>
<feature type="transmembrane region" description="Helical" evidence="1">
    <location>
        <begin position="12"/>
        <end position="36"/>
    </location>
</feature>
<dbReference type="Proteomes" id="UP000244912">
    <property type="component" value="Unassembled WGS sequence"/>
</dbReference>
<dbReference type="EMBL" id="ONZF01000003">
    <property type="protein sequence ID" value="SPJ23995.1"/>
    <property type="molecule type" value="Genomic_DNA"/>
</dbReference>
<name>A0A2R8BV56_9RHOB</name>
<proteinExistence type="predicted"/>
<keyword evidence="1" id="KW-0812">Transmembrane</keyword>
<gene>
    <name evidence="2" type="ORF">PAA8504_01817</name>
</gene>
<protein>
    <submittedName>
        <fullName evidence="2">Uncharacterized protein</fullName>
    </submittedName>
</protein>